<evidence type="ECO:0000313" key="1">
    <source>
        <dbReference type="EMBL" id="KII65644.1"/>
    </source>
</evidence>
<reference evidence="1 2" key="1">
    <citation type="journal article" date="2014" name="Genome Biol. Evol.">
        <title>The genome of the myxosporean Thelohanellus kitauei shows adaptations to nutrient acquisition within its fish host.</title>
        <authorList>
            <person name="Yang Y."/>
            <person name="Xiong J."/>
            <person name="Zhou Z."/>
            <person name="Huo F."/>
            <person name="Miao W."/>
            <person name="Ran C."/>
            <person name="Liu Y."/>
            <person name="Zhang J."/>
            <person name="Feng J."/>
            <person name="Wang M."/>
            <person name="Wang M."/>
            <person name="Wang L."/>
            <person name="Yao B."/>
        </authorList>
    </citation>
    <scope>NUCLEOTIDE SEQUENCE [LARGE SCALE GENOMIC DNA]</scope>
    <source>
        <strain evidence="1">Wuqing</strain>
    </source>
</reference>
<name>A0A0C2IJS9_THEKT</name>
<keyword evidence="2" id="KW-1185">Reference proteome</keyword>
<dbReference type="Proteomes" id="UP000031668">
    <property type="component" value="Unassembled WGS sequence"/>
</dbReference>
<organism evidence="1 2">
    <name type="scientific">Thelohanellus kitauei</name>
    <name type="common">Myxosporean</name>
    <dbReference type="NCBI Taxonomy" id="669202"/>
    <lineage>
        <taxon>Eukaryota</taxon>
        <taxon>Metazoa</taxon>
        <taxon>Cnidaria</taxon>
        <taxon>Myxozoa</taxon>
        <taxon>Myxosporea</taxon>
        <taxon>Bivalvulida</taxon>
        <taxon>Platysporina</taxon>
        <taxon>Myxobolidae</taxon>
        <taxon>Thelohanellus</taxon>
    </lineage>
</organism>
<protein>
    <submittedName>
        <fullName evidence="1">Uncharacterized protein</fullName>
    </submittedName>
</protein>
<evidence type="ECO:0000313" key="2">
    <source>
        <dbReference type="Proteomes" id="UP000031668"/>
    </source>
</evidence>
<proteinExistence type="predicted"/>
<dbReference type="AlphaFoldDB" id="A0A0C2IJS9"/>
<dbReference type="EMBL" id="JWZT01003745">
    <property type="protein sequence ID" value="KII65644.1"/>
    <property type="molecule type" value="Genomic_DNA"/>
</dbReference>
<gene>
    <name evidence="1" type="ORF">RF11_14273</name>
</gene>
<accession>A0A0C2IJS9</accession>
<comment type="caution">
    <text evidence="1">The sequence shown here is derived from an EMBL/GenBank/DDBJ whole genome shotgun (WGS) entry which is preliminary data.</text>
</comment>
<sequence length="130" mass="14895">MNRTSSSFCLSPISFQAVFTCLPEDFKPADETAKTQMERRYSEIVTGIDIFSKREENVLSYLDQEVFSLFSTLMSRKPLDTIFRHGLENSFSTLSERNALNIVEFIGPYCYDRIILDSLAQISKLIDSTL</sequence>